<dbReference type="SUPFAM" id="SSF53474">
    <property type="entry name" value="alpha/beta-Hydrolases"/>
    <property type="match status" value="1"/>
</dbReference>
<keyword evidence="1" id="KW-1133">Transmembrane helix</keyword>
<dbReference type="EMBL" id="AZCT01000018">
    <property type="protein sequence ID" value="KRK11240.1"/>
    <property type="molecule type" value="Genomic_DNA"/>
</dbReference>
<keyword evidence="2" id="KW-0378">Hydrolase</keyword>
<dbReference type="Proteomes" id="UP000051984">
    <property type="component" value="Unassembled WGS sequence"/>
</dbReference>
<dbReference type="InterPro" id="IPR029058">
    <property type="entry name" value="AB_hydrolase_fold"/>
</dbReference>
<dbReference type="RefSeq" id="WP_010492107.1">
    <property type="nucleotide sequence ID" value="NZ_AZCT01000018.1"/>
</dbReference>
<reference evidence="2 3" key="1">
    <citation type="journal article" date="2015" name="Genome Announc.">
        <title>Expanding the biotechnology potential of lactobacilli through comparative genomics of 213 strains and associated genera.</title>
        <authorList>
            <person name="Sun Z."/>
            <person name="Harris H.M."/>
            <person name="McCann A."/>
            <person name="Guo C."/>
            <person name="Argimon S."/>
            <person name="Zhang W."/>
            <person name="Yang X."/>
            <person name="Jeffery I.B."/>
            <person name="Cooney J.C."/>
            <person name="Kagawa T.F."/>
            <person name="Liu W."/>
            <person name="Song Y."/>
            <person name="Salvetti E."/>
            <person name="Wrobel A."/>
            <person name="Rasinkangas P."/>
            <person name="Parkhill J."/>
            <person name="Rea M.C."/>
            <person name="O'Sullivan O."/>
            <person name="Ritari J."/>
            <person name="Douillard F.P."/>
            <person name="Paul Ross R."/>
            <person name="Yang R."/>
            <person name="Briner A.E."/>
            <person name="Felis G.E."/>
            <person name="de Vos W.M."/>
            <person name="Barrangou R."/>
            <person name="Klaenhammer T.R."/>
            <person name="Caufield P.W."/>
            <person name="Cui Y."/>
            <person name="Zhang H."/>
            <person name="O'Toole P.W."/>
        </authorList>
    </citation>
    <scope>NUCLEOTIDE SEQUENCE [LARGE SCALE GENOMIC DNA]</scope>
    <source>
        <strain evidence="2 3">DSM 20178</strain>
    </source>
</reference>
<evidence type="ECO:0000313" key="3">
    <source>
        <dbReference type="Proteomes" id="UP000051984"/>
    </source>
</evidence>
<dbReference type="PATRIC" id="fig|1423816.3.peg.1255"/>
<feature type="transmembrane region" description="Helical" evidence="1">
    <location>
        <begin position="6"/>
        <end position="26"/>
    </location>
</feature>
<dbReference type="Pfam" id="PF06028">
    <property type="entry name" value="DUF915"/>
    <property type="match status" value="1"/>
</dbReference>
<sequence>MSGWFWILVTLGVIIVVGSLVDYLLLARTGYAPVPLVMDPTPTLFIPGHLGTRYSFGHMLWRMQRRYGLSKDVVAIVAPDSSVHLRGQLNLNHHAAVQVLYTDKTVRPAAQLRGLKHVIAALQEQQAFTRVNLIAHSMGGVTAVLYLLSQPAVPVANLVTIAAPMNDVEVARRSPILNWPLTRQGPEHTAPIYQYFQRSITNLPADLRWLNIAGDLMLGGRHDGEVAISSSFAVRYLVKDRIKDYTEVVIRGPRAAHSLLHENRLVDHDIAEYLWQRQRDF</sequence>
<name>A0A0R1EPI8_LACZE</name>
<dbReference type="AlphaFoldDB" id="A0A0R1EPI8"/>
<accession>A0A0R1EPI8</accession>
<dbReference type="Gene3D" id="3.40.50.1820">
    <property type="entry name" value="alpha/beta hydrolase"/>
    <property type="match status" value="1"/>
</dbReference>
<keyword evidence="1" id="KW-0472">Membrane</keyword>
<comment type="caution">
    <text evidence="2">The sequence shown here is derived from an EMBL/GenBank/DDBJ whole genome shotgun (WGS) entry which is preliminary data.</text>
</comment>
<gene>
    <name evidence="2" type="ORF">FD51_GL001196</name>
</gene>
<evidence type="ECO:0000313" key="2">
    <source>
        <dbReference type="EMBL" id="KRK11240.1"/>
    </source>
</evidence>
<dbReference type="eggNOG" id="COG4814">
    <property type="taxonomic scope" value="Bacteria"/>
</dbReference>
<proteinExistence type="predicted"/>
<dbReference type="GO" id="GO:0016787">
    <property type="term" value="F:hydrolase activity"/>
    <property type="evidence" value="ECO:0007669"/>
    <property type="project" value="UniProtKB-KW"/>
</dbReference>
<keyword evidence="1" id="KW-0812">Transmembrane</keyword>
<organism evidence="2 3">
    <name type="scientific">Lacticaseibacillus zeae DSM 20178 = KCTC 3804</name>
    <dbReference type="NCBI Taxonomy" id="1423816"/>
    <lineage>
        <taxon>Bacteria</taxon>
        <taxon>Bacillati</taxon>
        <taxon>Bacillota</taxon>
        <taxon>Bacilli</taxon>
        <taxon>Lactobacillales</taxon>
        <taxon>Lactobacillaceae</taxon>
        <taxon>Lacticaseibacillus</taxon>
    </lineage>
</organism>
<dbReference type="InterPro" id="IPR010315">
    <property type="entry name" value="DUF915_hydro-like"/>
</dbReference>
<evidence type="ECO:0000256" key="1">
    <source>
        <dbReference type="SAM" id="Phobius"/>
    </source>
</evidence>
<protein>
    <submittedName>
        <fullName evidence="2">Alpha beta hydrolase superfamily protein</fullName>
    </submittedName>
</protein>